<dbReference type="InterPro" id="IPR052999">
    <property type="entry name" value="PTS1_Protein"/>
</dbReference>
<gene>
    <name evidence="1" type="ORF">MKK02DRAFT_39304</name>
</gene>
<organism evidence="1 2">
    <name type="scientific">Dioszegia hungarica</name>
    <dbReference type="NCBI Taxonomy" id="4972"/>
    <lineage>
        <taxon>Eukaryota</taxon>
        <taxon>Fungi</taxon>
        <taxon>Dikarya</taxon>
        <taxon>Basidiomycota</taxon>
        <taxon>Agaricomycotina</taxon>
        <taxon>Tremellomycetes</taxon>
        <taxon>Tremellales</taxon>
        <taxon>Bulleribasidiaceae</taxon>
        <taxon>Dioszegia</taxon>
    </lineage>
</organism>
<comment type="caution">
    <text evidence="1">The sequence shown here is derived from an EMBL/GenBank/DDBJ whole genome shotgun (WGS) entry which is preliminary data.</text>
</comment>
<dbReference type="GeneID" id="77729735"/>
<dbReference type="PANTHER" id="PTHR28180">
    <property type="entry name" value="CONSERVED MITOCHONDRIAL PROTEIN-RELATED"/>
    <property type="match status" value="1"/>
</dbReference>
<keyword evidence="2" id="KW-1185">Reference proteome</keyword>
<protein>
    <recommendedName>
        <fullName evidence="3">Dol-P-Man:Man(5)GlcNAc(2)-PP-Dol alpha-1,3-mannosyltransferase</fullName>
    </recommendedName>
</protein>
<dbReference type="InterPro" id="IPR029032">
    <property type="entry name" value="AhpD-like"/>
</dbReference>
<dbReference type="AlphaFoldDB" id="A0AA38H6T0"/>
<sequence>MPKLSPSIKSLLSAPISNPHPYPLPALPKLTSTLDTIRSRASSAGVGTEAWLTVLSAAGVTVNSPASYVGIWEWARPILREGYKVSSGRRVEGLEGERWGAGVFREVGLKCISFNGIPRSINALNALRDALPEEISSGLPTSSTRDPTPANIESITSRSRALWDAIYAPQHEKLINKLDAAHPDLPVHILNSHYGALLSDPSSDPRIPRAGRILTSMIAITCLRAQGGVSPQVLSHVYGLMKAADQPGEEGLEGREWLISEEGIRWVLESTDAVCAVVRGDGGNGVPEVKAKL</sequence>
<proteinExistence type="predicted"/>
<reference evidence="1" key="1">
    <citation type="journal article" date="2022" name="G3 (Bethesda)">
        <title>High quality genome of the basidiomycete yeast Dioszegia hungarica PDD-24b-2 isolated from cloud water.</title>
        <authorList>
            <person name="Jarrige D."/>
            <person name="Haridas S."/>
            <person name="Bleykasten-Grosshans C."/>
            <person name="Joly M."/>
            <person name="Nadalig T."/>
            <person name="Sancelme M."/>
            <person name="Vuilleumier S."/>
            <person name="Grigoriev I.V."/>
            <person name="Amato P."/>
            <person name="Bringel F."/>
        </authorList>
    </citation>
    <scope>NUCLEOTIDE SEQUENCE</scope>
    <source>
        <strain evidence="1">PDD-24b-2</strain>
    </source>
</reference>
<dbReference type="Gene3D" id="1.20.1290.10">
    <property type="entry name" value="AhpD-like"/>
    <property type="match status" value="1"/>
</dbReference>
<dbReference type="PANTHER" id="PTHR28180:SF2">
    <property type="entry name" value="PEROXISOMAL PROTEIN 2"/>
    <property type="match status" value="1"/>
</dbReference>
<evidence type="ECO:0000313" key="2">
    <source>
        <dbReference type="Proteomes" id="UP001164286"/>
    </source>
</evidence>
<dbReference type="EMBL" id="JAKWFO010000011">
    <property type="protein sequence ID" value="KAI9633324.1"/>
    <property type="molecule type" value="Genomic_DNA"/>
</dbReference>
<dbReference type="SUPFAM" id="SSF69118">
    <property type="entry name" value="AhpD-like"/>
    <property type="match status" value="1"/>
</dbReference>
<evidence type="ECO:0008006" key="3">
    <source>
        <dbReference type="Google" id="ProtNLM"/>
    </source>
</evidence>
<evidence type="ECO:0000313" key="1">
    <source>
        <dbReference type="EMBL" id="KAI9633324.1"/>
    </source>
</evidence>
<dbReference type="Proteomes" id="UP001164286">
    <property type="component" value="Unassembled WGS sequence"/>
</dbReference>
<accession>A0AA38H6T0</accession>
<name>A0AA38H6T0_9TREE</name>
<dbReference type="RefSeq" id="XP_052943101.1">
    <property type="nucleotide sequence ID" value="XM_053090530.1"/>
</dbReference>